<reference evidence="4" key="1">
    <citation type="submission" date="2021-07" db="EMBL/GenBank/DDBJ databases">
        <authorList>
            <person name="Durling M."/>
        </authorList>
    </citation>
    <scope>NUCLEOTIDE SEQUENCE</scope>
</reference>
<dbReference type="SFLD" id="SFLDS00036">
    <property type="entry name" value="Aromatic_Prenyltransferase"/>
    <property type="match status" value="1"/>
</dbReference>
<dbReference type="CDD" id="cd13929">
    <property type="entry name" value="PT-DMATS_CymD"/>
    <property type="match status" value="1"/>
</dbReference>
<dbReference type="EMBL" id="CAJVRL010000096">
    <property type="protein sequence ID" value="CAG8960059.1"/>
    <property type="molecule type" value="Genomic_DNA"/>
</dbReference>
<dbReference type="SFLD" id="SFLDG01162">
    <property type="entry name" value="I"/>
    <property type="match status" value="1"/>
</dbReference>
<dbReference type="Proteomes" id="UP000696280">
    <property type="component" value="Unassembled WGS sequence"/>
</dbReference>
<evidence type="ECO:0008006" key="6">
    <source>
        <dbReference type="Google" id="ProtNLM"/>
    </source>
</evidence>
<organism evidence="4 5">
    <name type="scientific">Hymenoscyphus fraxineus</name>
    <dbReference type="NCBI Taxonomy" id="746836"/>
    <lineage>
        <taxon>Eukaryota</taxon>
        <taxon>Fungi</taxon>
        <taxon>Dikarya</taxon>
        <taxon>Ascomycota</taxon>
        <taxon>Pezizomycotina</taxon>
        <taxon>Leotiomycetes</taxon>
        <taxon>Helotiales</taxon>
        <taxon>Helotiaceae</taxon>
        <taxon>Hymenoscyphus</taxon>
    </lineage>
</organism>
<feature type="binding site" evidence="3">
    <location>
        <position position="253"/>
    </location>
    <ligand>
        <name>dimethylallyl diphosphate</name>
        <dbReference type="ChEBI" id="CHEBI:57623"/>
    </ligand>
</feature>
<feature type="binding site" evidence="3">
    <location>
        <position position="335"/>
    </location>
    <ligand>
        <name>dimethylallyl diphosphate</name>
        <dbReference type="ChEBI" id="CHEBI:57623"/>
    </ligand>
</feature>
<evidence type="ECO:0000256" key="3">
    <source>
        <dbReference type="PIRSR" id="PIRSR000509-1"/>
    </source>
</evidence>
<dbReference type="AlphaFoldDB" id="A0A9N9L5W6"/>
<dbReference type="OrthoDB" id="3354387at2759"/>
<feature type="binding site" evidence="3">
    <location>
        <position position="251"/>
    </location>
    <ligand>
        <name>dimethylallyl diphosphate</name>
        <dbReference type="ChEBI" id="CHEBI:57623"/>
    </ligand>
</feature>
<feature type="binding site" evidence="3">
    <location>
        <position position="249"/>
    </location>
    <ligand>
        <name>dimethylallyl diphosphate</name>
        <dbReference type="ChEBI" id="CHEBI:57623"/>
    </ligand>
</feature>
<sequence>MEHQIVSPDLDPNALFWWNSTSEVLRKLLSFGDYDDHQRREALAFYLEFVVPSLGPSPTLDGKPSKWKSFMTDDHTPIEYSWAWGNSEGVVGRRIRFSMEAISEKSGTETDPWNKTATFALVKRLGTYIPDSDFGWFHWLSEQFIPSTECFQGDSSWLGPAKHRSSLFLAFELGDGAPIVKSYMLPFAKQARTGKSSRAAITEILSTLECREQWPTLPKLLKLWEEQSAPFDLEPFMIAIDCVAPINSRMKVYARTPHTSLGEVQSIMSIFEDKSKIIKGLEELSELWRLIFSLPENDRKGEYDKQLPSSDHDTSGILFYFEVRPENCKITTKVYLPVRHYGRNDLSVANGLQAFLQKRGVLQKKFAGHFLTALHQICTHRRLEDATGLQTYVSCKIDRESLDITSYLNPEIYNRSH</sequence>
<dbReference type="GO" id="GO:0016765">
    <property type="term" value="F:transferase activity, transferring alkyl or aryl (other than methyl) groups"/>
    <property type="evidence" value="ECO:0007669"/>
    <property type="project" value="InterPro"/>
</dbReference>
<name>A0A9N9L5W6_9HELO</name>
<gene>
    <name evidence="4" type="ORF">HYFRA_00010537</name>
</gene>
<dbReference type="PANTHER" id="PTHR40627">
    <property type="entry name" value="INDOLE PRENYLTRANSFERASE TDIB-RELATED"/>
    <property type="match status" value="1"/>
</dbReference>
<dbReference type="InterPro" id="IPR017795">
    <property type="entry name" value="ABBA_NscD-like"/>
</dbReference>
<keyword evidence="5" id="KW-1185">Reference proteome</keyword>
<accession>A0A9N9L5W6</accession>
<comment type="caution">
    <text evidence="4">The sequence shown here is derived from an EMBL/GenBank/DDBJ whole genome shotgun (WGS) entry which is preliminary data.</text>
</comment>
<dbReference type="PANTHER" id="PTHR40627:SF4">
    <property type="entry name" value="PRENYLTRANSFERASE ASQH1-RELATED"/>
    <property type="match status" value="1"/>
</dbReference>
<feature type="binding site" evidence="3">
    <location>
        <position position="96"/>
    </location>
    <ligand>
        <name>dimethylallyl diphosphate</name>
        <dbReference type="ChEBI" id="CHEBI:57623"/>
    </ligand>
</feature>
<feature type="binding site" evidence="3">
    <location>
        <position position="183"/>
    </location>
    <ligand>
        <name>dimethylallyl diphosphate</name>
        <dbReference type="ChEBI" id="CHEBI:57623"/>
    </ligand>
</feature>
<feature type="binding site" evidence="3">
    <location>
        <position position="79"/>
    </location>
    <ligand>
        <name>L-tryptophan</name>
        <dbReference type="ChEBI" id="CHEBI:57912"/>
    </ligand>
</feature>
<dbReference type="GO" id="GO:0009820">
    <property type="term" value="P:alkaloid metabolic process"/>
    <property type="evidence" value="ECO:0007669"/>
    <property type="project" value="InterPro"/>
</dbReference>
<feature type="binding site" evidence="3">
    <location>
        <position position="181"/>
    </location>
    <ligand>
        <name>dimethylallyl diphosphate</name>
        <dbReference type="ChEBI" id="CHEBI:57623"/>
    </ligand>
</feature>
<evidence type="ECO:0000256" key="1">
    <source>
        <dbReference type="ARBA" id="ARBA00010209"/>
    </source>
</evidence>
<dbReference type="InterPro" id="IPR012148">
    <property type="entry name" value="ABBA_DMATS-like"/>
</dbReference>
<dbReference type="PIRSF" id="PIRSF000509">
    <property type="entry name" value="Trp_DMAT"/>
    <property type="match status" value="1"/>
</dbReference>
<evidence type="ECO:0000313" key="4">
    <source>
        <dbReference type="EMBL" id="CAG8960059.1"/>
    </source>
</evidence>
<proteinExistence type="inferred from homology"/>
<comment type="similarity">
    <text evidence="1">Belongs to the tryptophan dimethylallyltransferase family.</text>
</comment>
<dbReference type="Pfam" id="PF11991">
    <property type="entry name" value="Trp_DMAT"/>
    <property type="match status" value="1"/>
</dbReference>
<evidence type="ECO:0000313" key="5">
    <source>
        <dbReference type="Proteomes" id="UP000696280"/>
    </source>
</evidence>
<dbReference type="NCBIfam" id="TIGR03429">
    <property type="entry name" value="arom_pren_DMATS"/>
    <property type="match status" value="1"/>
</dbReference>
<evidence type="ECO:0000256" key="2">
    <source>
        <dbReference type="ARBA" id="ARBA00022679"/>
    </source>
</evidence>
<keyword evidence="2" id="KW-0808">Transferase</keyword>
<dbReference type="InterPro" id="IPR033964">
    <property type="entry name" value="ABBA"/>
</dbReference>
<protein>
    <recommendedName>
        <fullName evidence="6">Dimethylallyl tryptophan synthase</fullName>
    </recommendedName>
</protein>